<name>A0A4Q2UGZ0_9BACT</name>
<gene>
    <name evidence="3" type="ORF">EQG79_18190</name>
</gene>
<organism evidence="3 4">
    <name type="scientific">Spirosoma sordidisoli</name>
    <dbReference type="NCBI Taxonomy" id="2502893"/>
    <lineage>
        <taxon>Bacteria</taxon>
        <taxon>Pseudomonadati</taxon>
        <taxon>Bacteroidota</taxon>
        <taxon>Cytophagia</taxon>
        <taxon>Cytophagales</taxon>
        <taxon>Cytophagaceae</taxon>
        <taxon>Spirosoma</taxon>
    </lineage>
</organism>
<evidence type="ECO:0000313" key="4">
    <source>
        <dbReference type="Proteomes" id="UP000290407"/>
    </source>
</evidence>
<feature type="compositionally biased region" description="Low complexity" evidence="1">
    <location>
        <begin position="169"/>
        <end position="208"/>
    </location>
</feature>
<dbReference type="EMBL" id="SBLB01000005">
    <property type="protein sequence ID" value="RYC68296.1"/>
    <property type="molecule type" value="Genomic_DNA"/>
</dbReference>
<dbReference type="RefSeq" id="WP_077924185.1">
    <property type="nucleotide sequence ID" value="NZ_SBLB01000005.1"/>
</dbReference>
<proteinExistence type="predicted"/>
<comment type="caution">
    <text evidence="3">The sequence shown here is derived from an EMBL/GenBank/DDBJ whole genome shotgun (WGS) entry which is preliminary data.</text>
</comment>
<keyword evidence="2" id="KW-0812">Transmembrane</keyword>
<evidence type="ECO:0008006" key="5">
    <source>
        <dbReference type="Google" id="ProtNLM"/>
    </source>
</evidence>
<sequence>MSDERNIPDDLWRKVFDEADDAPPPRVWDAIERRLDESDKTGIVPLWGAGPVLSRPFGWAAGLAAAVALLLVGWWVMPTEQSRQSVATRQSAAPANPTTQPDRQQPGQPSVVGSATDGMASTSAPASSPVGAEQPSLSAASEPSPTGSVSGRRLSRQMPTLALNRPQRSTQSARSASAVSATETTNPESAAGPVATGATPPTLALTASPMPANAFDRQSTILSANSATADQLTSANYDRLEGRGLKLRGPGAIQRIVWFRPADPADDMPLEQTTKRSERSLWASVSVMPGAFDPAVSTQIPSVVRMSGVAASATSPTVSSRANFSIAYQAAAGVQLTEHWSLESGVGYLAGRSTVDSPRPANVYSLQMVNNTSSAATVAGTSSLYTDLLRSQLGQPSVTKNGSTAQFAYDNLMSANRAADPNNYDIRNSQAVTNDYQYIQVPMQVGYQLRPRKRLSMALLGGLLTNIFVRNTVADELVITAKDGLYRPVSLAATMGARFRYRPSQRWSASVAGVYQPSLSPGTPVDSPIQTRPTSTGMTFGVDYHF</sequence>
<evidence type="ECO:0000313" key="3">
    <source>
        <dbReference type="EMBL" id="RYC68296.1"/>
    </source>
</evidence>
<dbReference type="Proteomes" id="UP000290407">
    <property type="component" value="Unassembled WGS sequence"/>
</dbReference>
<feature type="compositionally biased region" description="Polar residues" evidence="1">
    <location>
        <begin position="85"/>
        <end position="126"/>
    </location>
</feature>
<keyword evidence="2" id="KW-0472">Membrane</keyword>
<dbReference type="AlphaFoldDB" id="A0A4Q2UGZ0"/>
<feature type="transmembrane region" description="Helical" evidence="2">
    <location>
        <begin position="57"/>
        <end position="77"/>
    </location>
</feature>
<feature type="compositionally biased region" description="Polar residues" evidence="1">
    <location>
        <begin position="135"/>
        <end position="149"/>
    </location>
</feature>
<feature type="region of interest" description="Disordered" evidence="1">
    <location>
        <begin position="85"/>
        <end position="208"/>
    </location>
</feature>
<protein>
    <recommendedName>
        <fullName evidence="5">Outer membrane protein beta-barrel domain-containing protein</fullName>
    </recommendedName>
</protein>
<accession>A0A4Q2UGZ0</accession>
<reference evidence="3 4" key="1">
    <citation type="submission" date="2019-01" db="EMBL/GenBank/DDBJ databases">
        <title>Spirosoma flava sp. nov., a propanil-degrading bacterium isolated from herbicide-contaminated soil.</title>
        <authorList>
            <person name="Zhang L."/>
            <person name="Jiang J.-D."/>
        </authorList>
    </citation>
    <scope>NUCLEOTIDE SEQUENCE [LARGE SCALE GENOMIC DNA]</scope>
    <source>
        <strain evidence="3 4">TY50</strain>
    </source>
</reference>
<evidence type="ECO:0000256" key="1">
    <source>
        <dbReference type="SAM" id="MobiDB-lite"/>
    </source>
</evidence>
<keyword evidence="4" id="KW-1185">Reference proteome</keyword>
<keyword evidence="2" id="KW-1133">Transmembrane helix</keyword>
<evidence type="ECO:0000256" key="2">
    <source>
        <dbReference type="SAM" id="Phobius"/>
    </source>
</evidence>